<dbReference type="GO" id="GO:0003700">
    <property type="term" value="F:DNA-binding transcription factor activity"/>
    <property type="evidence" value="ECO:0007669"/>
    <property type="project" value="TreeGrafter"/>
</dbReference>
<dbReference type="Gene3D" id="1.10.357.10">
    <property type="entry name" value="Tetracycline Repressor, domain 2"/>
    <property type="match status" value="1"/>
</dbReference>
<organism evidence="6 7">
    <name type="scientific">Halostreptopolyspora alba</name>
    <dbReference type="NCBI Taxonomy" id="2487137"/>
    <lineage>
        <taxon>Bacteria</taxon>
        <taxon>Bacillati</taxon>
        <taxon>Actinomycetota</taxon>
        <taxon>Actinomycetes</taxon>
        <taxon>Streptosporangiales</taxon>
        <taxon>Nocardiopsidaceae</taxon>
        <taxon>Halostreptopolyspora</taxon>
    </lineage>
</organism>
<evidence type="ECO:0000256" key="1">
    <source>
        <dbReference type="ARBA" id="ARBA00023015"/>
    </source>
</evidence>
<dbReference type="Pfam" id="PF00440">
    <property type="entry name" value="TetR_N"/>
    <property type="match status" value="1"/>
</dbReference>
<evidence type="ECO:0000259" key="5">
    <source>
        <dbReference type="PROSITE" id="PS50977"/>
    </source>
</evidence>
<protein>
    <submittedName>
        <fullName evidence="6">TetR/AcrR family transcriptional regulator</fullName>
    </submittedName>
</protein>
<dbReference type="InterPro" id="IPR001647">
    <property type="entry name" value="HTH_TetR"/>
</dbReference>
<dbReference type="Gene3D" id="1.10.10.60">
    <property type="entry name" value="Homeodomain-like"/>
    <property type="match status" value="1"/>
</dbReference>
<dbReference type="Pfam" id="PF02909">
    <property type="entry name" value="TetR_C_1"/>
    <property type="match status" value="1"/>
</dbReference>
<name>A0A3N0EB52_9ACTN</name>
<evidence type="ECO:0000313" key="6">
    <source>
        <dbReference type="EMBL" id="RNL85026.1"/>
    </source>
</evidence>
<dbReference type="RefSeq" id="WP_123201075.1">
    <property type="nucleotide sequence ID" value="NZ_RJMB01000008.1"/>
</dbReference>
<dbReference type="PROSITE" id="PS50977">
    <property type="entry name" value="HTH_TETR_2"/>
    <property type="match status" value="1"/>
</dbReference>
<dbReference type="EMBL" id="RJMB01000008">
    <property type="protein sequence ID" value="RNL85026.1"/>
    <property type="molecule type" value="Genomic_DNA"/>
</dbReference>
<keyword evidence="7" id="KW-1185">Reference proteome</keyword>
<reference evidence="6 7" key="1">
    <citation type="submission" date="2018-11" db="EMBL/GenBank/DDBJ databases">
        <title>The genome draft of YIM 96095.</title>
        <authorList>
            <person name="Tang S.-K."/>
            <person name="Chunyu W.-X."/>
            <person name="Feng Y.-Z."/>
        </authorList>
    </citation>
    <scope>NUCLEOTIDE SEQUENCE [LARGE SCALE GENOMIC DNA]</scope>
    <source>
        <strain evidence="6 7">YIM 96095</strain>
    </source>
</reference>
<dbReference type="SUPFAM" id="SSF48498">
    <property type="entry name" value="Tetracyclin repressor-like, C-terminal domain"/>
    <property type="match status" value="1"/>
</dbReference>
<gene>
    <name evidence="6" type="ORF">EFW17_10085</name>
</gene>
<keyword evidence="3" id="KW-0804">Transcription</keyword>
<proteinExistence type="predicted"/>
<keyword evidence="1" id="KW-0805">Transcription regulation</keyword>
<dbReference type="InterPro" id="IPR036271">
    <property type="entry name" value="Tet_transcr_reg_TetR-rel_C_sf"/>
</dbReference>
<dbReference type="Proteomes" id="UP000269198">
    <property type="component" value="Unassembled WGS sequence"/>
</dbReference>
<evidence type="ECO:0000256" key="3">
    <source>
        <dbReference type="ARBA" id="ARBA00023163"/>
    </source>
</evidence>
<dbReference type="InterPro" id="IPR004111">
    <property type="entry name" value="Repressor_TetR_C"/>
</dbReference>
<dbReference type="InterPro" id="IPR009057">
    <property type="entry name" value="Homeodomain-like_sf"/>
</dbReference>
<feature type="DNA-binding region" description="H-T-H motif" evidence="4">
    <location>
        <begin position="57"/>
        <end position="76"/>
    </location>
</feature>
<dbReference type="PANTHER" id="PTHR30055">
    <property type="entry name" value="HTH-TYPE TRANSCRIPTIONAL REGULATOR RUTR"/>
    <property type="match status" value="1"/>
</dbReference>
<sequence>MATERNRQDDPTRTLDLLWRRPDQNAIRRGPRQGLSIDAIVSAGIRLADTDGLDSLTMRRVARELGVAPMTLYTYVPDKAALLDLMLDSVYGHAERADTTGLPWRARVEAVARENRALYDSHPWAAAVSPSRPPLGPGQMAKYEHELRALEGTGLDDVEMDAALTYVLDFVRGAARAALKERERRAESEMSDEQWWEANAPVLAEVLDATKYPTAARVGAAAGATLGGAYHPERAYEFGLRRVLDGLGALIEGSG</sequence>
<evidence type="ECO:0000256" key="4">
    <source>
        <dbReference type="PROSITE-ProRule" id="PRU00335"/>
    </source>
</evidence>
<accession>A0A3N0EB52</accession>
<dbReference type="AlphaFoldDB" id="A0A3N0EB52"/>
<dbReference type="InterPro" id="IPR050109">
    <property type="entry name" value="HTH-type_TetR-like_transc_reg"/>
</dbReference>
<feature type="domain" description="HTH tetR-type" evidence="5">
    <location>
        <begin position="34"/>
        <end position="94"/>
    </location>
</feature>
<dbReference type="GO" id="GO:0045892">
    <property type="term" value="P:negative regulation of DNA-templated transcription"/>
    <property type="evidence" value="ECO:0007669"/>
    <property type="project" value="InterPro"/>
</dbReference>
<evidence type="ECO:0000256" key="2">
    <source>
        <dbReference type="ARBA" id="ARBA00023125"/>
    </source>
</evidence>
<comment type="caution">
    <text evidence="6">The sequence shown here is derived from an EMBL/GenBank/DDBJ whole genome shotgun (WGS) entry which is preliminary data.</text>
</comment>
<evidence type="ECO:0000313" key="7">
    <source>
        <dbReference type="Proteomes" id="UP000269198"/>
    </source>
</evidence>
<dbReference type="PANTHER" id="PTHR30055:SF151">
    <property type="entry name" value="TRANSCRIPTIONAL REGULATORY PROTEIN"/>
    <property type="match status" value="1"/>
</dbReference>
<keyword evidence="2 4" id="KW-0238">DNA-binding</keyword>
<dbReference type="SUPFAM" id="SSF46689">
    <property type="entry name" value="Homeodomain-like"/>
    <property type="match status" value="1"/>
</dbReference>
<dbReference type="OrthoDB" id="4540879at2"/>
<dbReference type="GO" id="GO:0000976">
    <property type="term" value="F:transcription cis-regulatory region binding"/>
    <property type="evidence" value="ECO:0007669"/>
    <property type="project" value="TreeGrafter"/>
</dbReference>